<sequence length="709" mass="79508">MSLHDVCFSSRHIIVILSFIIAAHARAVNISNTWMLPEEGFPVFYRHFRDRISWYEADAVCQFHHGNLVTADTTSQYDAIRAYLKELDVTSDVWIGLSRTSEKKQFTWSNYRELSGNGYWQDSIPVGNNPLCVVMDPSSDFLWKTMPCGGPDAATFVCELPIPDWATGPQGCLITEVPSLTILYIPEHSAVELTADCGLDGTKRISCKGKADRDEILKQLTCTITQDDDFDDKFTRQQISSTIQPEISQEENTISSKTTIWIWTSNTISLDYGIPTRHRRETEDTLSPASSKSTTSSDALMKKDVMNTTEMPQSAISKFLSTVSSSEPSVSTEGIVSIHFTSTPTSQTKTETQETIVETIPTRSKYDLSSTVETNVESGTSGISTEQVDHSGAINQGQLFSIIENGTMIDFIELSEPGQHETKINESDTTPQEYASTSLTILNTTPILPIKEKKVPKEEKFAKKTQVPTKKQINKTATKSTSDSSKQNRSKEIEMLPVVHDTSEVLNRTFRKSLPQTPQKEILSTIKSTLLTKSTPKPKISEEVPIFPIIHDTSEVLNRTFRKEVPQMPTKQTMNLTLVLTGNFDEKDLGSDKDVKPVEITASVYKKQLPSQTNKSTDKILTKDDSETMMLLNNKLNVTVVNNTKVSIPVEDNNMNDNSSRTYDYGDFSESFANNSLISEPGKVPNRQRHLTRPQRRQFYPYFFSRVLG</sequence>
<dbReference type="CDD" id="cd00037">
    <property type="entry name" value="CLECT"/>
    <property type="match status" value="1"/>
</dbReference>
<dbReference type="InterPro" id="IPR016186">
    <property type="entry name" value="C-type_lectin-like/link_sf"/>
</dbReference>
<dbReference type="EMBL" id="OV121136">
    <property type="protein sequence ID" value="CAH0556451.1"/>
    <property type="molecule type" value="Genomic_DNA"/>
</dbReference>
<dbReference type="PROSITE" id="PS50041">
    <property type="entry name" value="C_TYPE_LECTIN_2"/>
    <property type="match status" value="1"/>
</dbReference>
<feature type="compositionally biased region" description="Low complexity" evidence="1">
    <location>
        <begin position="285"/>
        <end position="297"/>
    </location>
</feature>
<feature type="compositionally biased region" description="Low complexity" evidence="1">
    <location>
        <begin position="475"/>
        <end position="485"/>
    </location>
</feature>
<accession>A0A9P0B833</accession>
<dbReference type="Gene3D" id="3.10.100.10">
    <property type="entry name" value="Mannose-Binding Protein A, subunit A"/>
    <property type="match status" value="1"/>
</dbReference>
<dbReference type="AlphaFoldDB" id="A0A9P0B833"/>
<dbReference type="Proteomes" id="UP001154078">
    <property type="component" value="Chromosome 5"/>
</dbReference>
<evidence type="ECO:0000256" key="1">
    <source>
        <dbReference type="SAM" id="MobiDB-lite"/>
    </source>
</evidence>
<protein>
    <recommendedName>
        <fullName evidence="2">C-type lectin domain-containing protein</fullName>
    </recommendedName>
</protein>
<dbReference type="SMART" id="SM00034">
    <property type="entry name" value="CLECT"/>
    <property type="match status" value="1"/>
</dbReference>
<dbReference type="Pfam" id="PF00059">
    <property type="entry name" value="Lectin_C"/>
    <property type="match status" value="1"/>
</dbReference>
<evidence type="ECO:0000313" key="3">
    <source>
        <dbReference type="EMBL" id="CAH0556451.1"/>
    </source>
</evidence>
<dbReference type="PANTHER" id="PTHR45784">
    <property type="entry name" value="C-TYPE LECTIN DOMAIN FAMILY 20 MEMBER A-RELATED"/>
    <property type="match status" value="1"/>
</dbReference>
<feature type="domain" description="C-type lectin" evidence="2">
    <location>
        <begin position="45"/>
        <end position="148"/>
    </location>
</feature>
<organism evidence="3 4">
    <name type="scientific">Brassicogethes aeneus</name>
    <name type="common">Rape pollen beetle</name>
    <name type="synonym">Meligethes aeneus</name>
    <dbReference type="NCBI Taxonomy" id="1431903"/>
    <lineage>
        <taxon>Eukaryota</taxon>
        <taxon>Metazoa</taxon>
        <taxon>Ecdysozoa</taxon>
        <taxon>Arthropoda</taxon>
        <taxon>Hexapoda</taxon>
        <taxon>Insecta</taxon>
        <taxon>Pterygota</taxon>
        <taxon>Neoptera</taxon>
        <taxon>Endopterygota</taxon>
        <taxon>Coleoptera</taxon>
        <taxon>Polyphaga</taxon>
        <taxon>Cucujiformia</taxon>
        <taxon>Nitidulidae</taxon>
        <taxon>Meligethinae</taxon>
        <taxon>Brassicogethes</taxon>
    </lineage>
</organism>
<dbReference type="OrthoDB" id="5858677at2759"/>
<evidence type="ECO:0000313" key="4">
    <source>
        <dbReference type="Proteomes" id="UP001154078"/>
    </source>
</evidence>
<keyword evidence="4" id="KW-1185">Reference proteome</keyword>
<feature type="region of interest" description="Disordered" evidence="1">
    <location>
        <begin position="459"/>
        <end position="490"/>
    </location>
</feature>
<proteinExistence type="predicted"/>
<feature type="region of interest" description="Disordered" evidence="1">
    <location>
        <begin position="279"/>
        <end position="298"/>
    </location>
</feature>
<dbReference type="SUPFAM" id="SSF56436">
    <property type="entry name" value="C-type lectin-like"/>
    <property type="match status" value="1"/>
</dbReference>
<dbReference type="InterPro" id="IPR001304">
    <property type="entry name" value="C-type_lectin-like"/>
</dbReference>
<dbReference type="PANTHER" id="PTHR45784:SF5">
    <property type="entry name" value="C-TYPE LECTIN DOMAIN FAMILY 20 MEMBER A-RELATED"/>
    <property type="match status" value="1"/>
</dbReference>
<reference evidence="3" key="1">
    <citation type="submission" date="2021-12" db="EMBL/GenBank/DDBJ databases">
        <authorList>
            <person name="King R."/>
        </authorList>
    </citation>
    <scope>NUCLEOTIDE SEQUENCE</scope>
</reference>
<dbReference type="InterPro" id="IPR016187">
    <property type="entry name" value="CTDL_fold"/>
</dbReference>
<evidence type="ECO:0000259" key="2">
    <source>
        <dbReference type="PROSITE" id="PS50041"/>
    </source>
</evidence>
<name>A0A9P0B833_BRAAE</name>
<gene>
    <name evidence="3" type="ORF">MELIAE_LOCUS7388</name>
</gene>